<proteinExistence type="predicted"/>
<protein>
    <recommendedName>
        <fullName evidence="3">Reverse transcriptase domain-containing protein</fullName>
    </recommendedName>
</protein>
<reference evidence="1 2" key="1">
    <citation type="journal article" date="2005" name="Nature">
        <title>Genome sequence, comparative analysis and haplotype structure of the domestic dog.</title>
        <authorList>
            <consortium name="Broad Sequencing Platform"/>
            <person name="Lindblad-Toh K."/>
            <person name="Wade C.M."/>
            <person name="Mikkelsen T.S."/>
            <person name="Karlsson E.K."/>
            <person name="Jaffe D.B."/>
            <person name="Kamal M."/>
            <person name="Clamp M."/>
            <person name="Chang J.L."/>
            <person name="Kulbokas E.J. III"/>
            <person name="Zody M.C."/>
            <person name="Mauceli E."/>
            <person name="Xie X."/>
            <person name="Breen M."/>
            <person name="Wayne R.K."/>
            <person name="Ostrander E.A."/>
            <person name="Ponting C.P."/>
            <person name="Galibert F."/>
            <person name="Smith D.R."/>
            <person name="DeJong P.J."/>
            <person name="Kirkness E."/>
            <person name="Alvarez P."/>
            <person name="Biagi T."/>
            <person name="Brockman W."/>
            <person name="Butler J."/>
            <person name="Chin C.W."/>
            <person name="Cook A."/>
            <person name="Cuff J."/>
            <person name="Daly M.J."/>
            <person name="DeCaprio D."/>
            <person name="Gnerre S."/>
            <person name="Grabherr M."/>
            <person name="Kellis M."/>
            <person name="Kleber M."/>
            <person name="Bardeleben C."/>
            <person name="Goodstadt L."/>
            <person name="Heger A."/>
            <person name="Hitte C."/>
            <person name="Kim L."/>
            <person name="Koepfli K.P."/>
            <person name="Parker H.G."/>
            <person name="Pollinger J.P."/>
            <person name="Searle S.M."/>
            <person name="Sutter N.B."/>
            <person name="Thomas R."/>
            <person name="Webber C."/>
            <person name="Baldwin J."/>
            <person name="Abebe A."/>
            <person name="Abouelleil A."/>
            <person name="Aftuck L."/>
            <person name="Ait-Zahra M."/>
            <person name="Aldredge T."/>
            <person name="Allen N."/>
            <person name="An P."/>
            <person name="Anderson S."/>
            <person name="Antoine C."/>
            <person name="Arachchi H."/>
            <person name="Aslam A."/>
            <person name="Ayotte L."/>
            <person name="Bachantsang P."/>
            <person name="Barry A."/>
            <person name="Bayul T."/>
            <person name="Benamara M."/>
            <person name="Berlin A."/>
            <person name="Bessette D."/>
            <person name="Blitshteyn B."/>
            <person name="Bloom T."/>
            <person name="Blye J."/>
            <person name="Boguslavskiy L."/>
            <person name="Bonnet C."/>
            <person name="Boukhgalter B."/>
            <person name="Brown A."/>
            <person name="Cahill P."/>
            <person name="Calixte N."/>
            <person name="Camarata J."/>
            <person name="Cheshatsang Y."/>
            <person name="Chu J."/>
            <person name="Citroen M."/>
            <person name="Collymore A."/>
            <person name="Cooke P."/>
            <person name="Dawoe T."/>
            <person name="Daza R."/>
            <person name="Decktor K."/>
            <person name="DeGray S."/>
            <person name="Dhargay N."/>
            <person name="Dooley K."/>
            <person name="Dooley K."/>
            <person name="Dorje P."/>
            <person name="Dorjee K."/>
            <person name="Dorris L."/>
            <person name="Duffey N."/>
            <person name="Dupes A."/>
            <person name="Egbiremolen O."/>
            <person name="Elong R."/>
            <person name="Falk J."/>
            <person name="Farina A."/>
            <person name="Faro S."/>
            <person name="Ferguson D."/>
            <person name="Ferreira P."/>
            <person name="Fisher S."/>
            <person name="FitzGerald M."/>
            <person name="Foley K."/>
            <person name="Foley C."/>
            <person name="Franke A."/>
            <person name="Friedrich D."/>
            <person name="Gage D."/>
            <person name="Garber M."/>
            <person name="Gearin G."/>
            <person name="Giannoukos G."/>
            <person name="Goode T."/>
            <person name="Goyette A."/>
            <person name="Graham J."/>
            <person name="Grandbois E."/>
            <person name="Gyaltsen K."/>
            <person name="Hafez N."/>
            <person name="Hagopian D."/>
            <person name="Hagos B."/>
            <person name="Hall J."/>
            <person name="Healy C."/>
            <person name="Hegarty R."/>
            <person name="Honan T."/>
            <person name="Horn A."/>
            <person name="Houde N."/>
            <person name="Hughes L."/>
            <person name="Hunnicutt L."/>
            <person name="Husby M."/>
            <person name="Jester B."/>
            <person name="Jones C."/>
            <person name="Kamat A."/>
            <person name="Kanga B."/>
            <person name="Kells C."/>
            <person name="Khazanovich D."/>
            <person name="Kieu A.C."/>
            <person name="Kisner P."/>
            <person name="Kumar M."/>
            <person name="Lance K."/>
            <person name="Landers T."/>
            <person name="Lara M."/>
            <person name="Lee W."/>
            <person name="Leger J.P."/>
            <person name="Lennon N."/>
            <person name="Leuper L."/>
            <person name="LeVine S."/>
            <person name="Liu J."/>
            <person name="Liu X."/>
            <person name="Lokyitsang Y."/>
            <person name="Lokyitsang T."/>
            <person name="Lui A."/>
            <person name="Macdonald J."/>
            <person name="Major J."/>
            <person name="Marabella R."/>
            <person name="Maru K."/>
            <person name="Matthews C."/>
            <person name="McDonough S."/>
            <person name="Mehta T."/>
            <person name="Meldrim J."/>
            <person name="Melnikov A."/>
            <person name="Meneus L."/>
            <person name="Mihalev A."/>
            <person name="Mihova T."/>
            <person name="Miller K."/>
            <person name="Mittelman R."/>
            <person name="Mlenga V."/>
            <person name="Mulrain L."/>
            <person name="Munson G."/>
            <person name="Navidi A."/>
            <person name="Naylor J."/>
            <person name="Nguyen T."/>
            <person name="Nguyen N."/>
            <person name="Nguyen C."/>
            <person name="Nguyen T."/>
            <person name="Nicol R."/>
            <person name="Norbu N."/>
            <person name="Norbu C."/>
            <person name="Novod N."/>
            <person name="Nyima T."/>
            <person name="Olandt P."/>
            <person name="O'Neill B."/>
            <person name="O'Neill K."/>
            <person name="Osman S."/>
            <person name="Oyono L."/>
            <person name="Patti C."/>
            <person name="Perrin D."/>
            <person name="Phunkhang P."/>
            <person name="Pierre F."/>
            <person name="Priest M."/>
            <person name="Rachupka A."/>
            <person name="Raghuraman S."/>
            <person name="Rameau R."/>
            <person name="Ray V."/>
            <person name="Raymond C."/>
            <person name="Rege F."/>
            <person name="Rise C."/>
            <person name="Rogers J."/>
            <person name="Rogov P."/>
            <person name="Sahalie J."/>
            <person name="Settipalli S."/>
            <person name="Sharpe T."/>
            <person name="Shea T."/>
            <person name="Sheehan M."/>
            <person name="Sherpa N."/>
            <person name="Shi J."/>
            <person name="Shih D."/>
            <person name="Sloan J."/>
            <person name="Smith C."/>
            <person name="Sparrow T."/>
            <person name="Stalker J."/>
            <person name="Stange-Thomann N."/>
            <person name="Stavropoulos S."/>
            <person name="Stone C."/>
            <person name="Stone S."/>
            <person name="Sykes S."/>
            <person name="Tchuinga P."/>
            <person name="Tenzing P."/>
            <person name="Tesfaye S."/>
            <person name="Thoulutsang D."/>
            <person name="Thoulutsang Y."/>
            <person name="Topham K."/>
            <person name="Topping I."/>
            <person name="Tsamla T."/>
            <person name="Vassiliev H."/>
            <person name="Venkataraman V."/>
            <person name="Vo A."/>
            <person name="Wangchuk T."/>
            <person name="Wangdi T."/>
            <person name="Weiand M."/>
            <person name="Wilkinson J."/>
            <person name="Wilson A."/>
            <person name="Yadav S."/>
            <person name="Yang S."/>
            <person name="Yang X."/>
            <person name="Young G."/>
            <person name="Yu Q."/>
            <person name="Zainoun J."/>
            <person name="Zembek L."/>
            <person name="Zimmer A."/>
            <person name="Lander E.S."/>
        </authorList>
    </citation>
    <scope>NUCLEOTIDE SEQUENCE [LARGE SCALE GENOMIC DNA]</scope>
    <source>
        <strain evidence="1">Boxer</strain>
    </source>
</reference>
<dbReference type="AlphaFoldDB" id="A0A8P0PIM4"/>
<name>A0A8P0PIM4_CANLF</name>
<accession>A0A8P0PIM4</accession>
<dbReference type="Ensembl" id="ENSCAFT00000096940.1">
    <property type="protein sequence ID" value="ENSCAFP00000069034.1"/>
    <property type="gene ID" value="ENSCAFG00000053315.1"/>
</dbReference>
<dbReference type="PANTHER" id="PTHR31635">
    <property type="entry name" value="REVERSE TRANSCRIPTASE DOMAIN-CONTAINING PROTEIN-RELATED"/>
    <property type="match status" value="1"/>
</dbReference>
<evidence type="ECO:0008006" key="3">
    <source>
        <dbReference type="Google" id="ProtNLM"/>
    </source>
</evidence>
<dbReference type="PANTHER" id="PTHR31635:SF196">
    <property type="entry name" value="REVERSE TRANSCRIPTASE DOMAIN-CONTAINING PROTEIN-RELATED"/>
    <property type="match status" value="1"/>
</dbReference>
<evidence type="ECO:0000313" key="2">
    <source>
        <dbReference type="Proteomes" id="UP000002254"/>
    </source>
</evidence>
<dbReference type="Proteomes" id="UP000002254">
    <property type="component" value="Chromosome X"/>
</dbReference>
<sequence length="98" mass="10836">MNTDAKILNKILPTANKVFNGKTVGTLPLGSGTRLVFNIVLEVLASAIRQQKLIKGIQIGKEEVKFSLFADDTILHIENPKDSTPRLLELRQEFSSMA</sequence>
<reference evidence="1" key="2">
    <citation type="submission" date="2025-08" db="UniProtKB">
        <authorList>
            <consortium name="Ensembl"/>
        </authorList>
    </citation>
    <scope>IDENTIFICATION</scope>
</reference>
<evidence type="ECO:0000313" key="1">
    <source>
        <dbReference type="Ensembl" id="ENSCAFP00000069034.1"/>
    </source>
</evidence>
<organism evidence="1 2">
    <name type="scientific">Canis lupus familiaris</name>
    <name type="common">Dog</name>
    <name type="synonym">Canis familiaris</name>
    <dbReference type="NCBI Taxonomy" id="9615"/>
    <lineage>
        <taxon>Eukaryota</taxon>
        <taxon>Metazoa</taxon>
        <taxon>Chordata</taxon>
        <taxon>Craniata</taxon>
        <taxon>Vertebrata</taxon>
        <taxon>Euteleostomi</taxon>
        <taxon>Mammalia</taxon>
        <taxon>Eutheria</taxon>
        <taxon>Laurasiatheria</taxon>
        <taxon>Carnivora</taxon>
        <taxon>Caniformia</taxon>
        <taxon>Canidae</taxon>
        <taxon>Canis</taxon>
    </lineage>
</organism>